<dbReference type="Proteomes" id="UP000494110">
    <property type="component" value="Unassembled WGS sequence"/>
</dbReference>
<organism evidence="1 2">
    <name type="scientific">Burkholderia lata (strain ATCC 17760 / DSM 23089 / LMG 22485 / NCIMB 9086 / R18194 / 383)</name>
    <dbReference type="NCBI Taxonomy" id="482957"/>
    <lineage>
        <taxon>Bacteria</taxon>
        <taxon>Pseudomonadati</taxon>
        <taxon>Pseudomonadota</taxon>
        <taxon>Betaproteobacteria</taxon>
        <taxon>Burkholderiales</taxon>
        <taxon>Burkholderiaceae</taxon>
        <taxon>Burkholderia</taxon>
        <taxon>Burkholderia cepacia complex</taxon>
    </lineage>
</organism>
<accession>A0A6P2V1Z4</accession>
<sequence length="225" mass="24068">MTHDSSSDASKAASLLSARLDAMISGQLKVPVTDGPFFVLLAMASCLADMVRPVLDDCDSAAKVLQRAEPNGYVLTKCAKRNGRTLPPRTYVSDFPDGPVRSFAYVDVNERGIVEYVAGAVADKTRGLVGLGGIEHSIEKKDAQVLRDAFKALGVGSHIVVLAALLGTQGAFVTWRGTASEKTGELDAPYVKIPPLRFAAPAALKATDLNRLVRDLWDKVTEQAR</sequence>
<protein>
    <submittedName>
        <fullName evidence="1">Uncharacterized protein</fullName>
    </submittedName>
</protein>
<dbReference type="EMBL" id="CABVQN010000004">
    <property type="protein sequence ID" value="VWC82120.1"/>
    <property type="molecule type" value="Genomic_DNA"/>
</dbReference>
<dbReference type="AlphaFoldDB" id="A0A6P2V1Z4"/>
<gene>
    <name evidence="1" type="ORF">BLA39750_01280</name>
</gene>
<evidence type="ECO:0000313" key="2">
    <source>
        <dbReference type="Proteomes" id="UP000494110"/>
    </source>
</evidence>
<name>A0A6P2V1Z4_BURL3</name>
<dbReference type="RefSeq" id="WP_175011414.1">
    <property type="nucleotide sequence ID" value="NZ_CABVQN010000004.1"/>
</dbReference>
<proteinExistence type="predicted"/>
<evidence type="ECO:0000313" key="1">
    <source>
        <dbReference type="EMBL" id="VWC82120.1"/>
    </source>
</evidence>
<reference evidence="1 2" key="1">
    <citation type="submission" date="2019-09" db="EMBL/GenBank/DDBJ databases">
        <authorList>
            <person name="Depoorter E."/>
        </authorList>
    </citation>
    <scope>NUCLEOTIDE SEQUENCE [LARGE SCALE GENOMIC DNA]</scope>
    <source>
        <strain evidence="1">R-39750</strain>
    </source>
</reference>